<evidence type="ECO:0000259" key="5">
    <source>
        <dbReference type="PROSITE" id="PS50043"/>
    </source>
</evidence>
<evidence type="ECO:0000256" key="3">
    <source>
        <dbReference type="ARBA" id="ARBA00023163"/>
    </source>
</evidence>
<dbReference type="GO" id="GO:0006355">
    <property type="term" value="P:regulation of DNA-templated transcription"/>
    <property type="evidence" value="ECO:0007669"/>
    <property type="project" value="InterPro"/>
</dbReference>
<dbReference type="CDD" id="cd06170">
    <property type="entry name" value="LuxR_C_like"/>
    <property type="match status" value="1"/>
</dbReference>
<dbReference type="PANTHER" id="PTHR44688">
    <property type="entry name" value="DNA-BINDING TRANSCRIPTIONAL ACTIVATOR DEVR_DOSR"/>
    <property type="match status" value="1"/>
</dbReference>
<dbReference type="SMART" id="SM00448">
    <property type="entry name" value="REC"/>
    <property type="match status" value="1"/>
</dbReference>
<evidence type="ECO:0000256" key="1">
    <source>
        <dbReference type="ARBA" id="ARBA00023015"/>
    </source>
</evidence>
<dbReference type="Proteomes" id="UP000017819">
    <property type="component" value="Unassembled WGS sequence"/>
</dbReference>
<dbReference type="SUPFAM" id="SSF52172">
    <property type="entry name" value="CheY-like"/>
    <property type="match status" value="1"/>
</dbReference>
<feature type="domain" description="Response regulatory" evidence="6">
    <location>
        <begin position="3"/>
        <end position="115"/>
    </location>
</feature>
<dbReference type="GO" id="GO:0000160">
    <property type="term" value="P:phosphorelay signal transduction system"/>
    <property type="evidence" value="ECO:0007669"/>
    <property type="project" value="InterPro"/>
</dbReference>
<dbReference type="EMBL" id="AWXZ01000013">
    <property type="protein sequence ID" value="ESR26875.1"/>
    <property type="molecule type" value="Genomic_DNA"/>
</dbReference>
<dbReference type="InterPro" id="IPR000792">
    <property type="entry name" value="Tscrpt_reg_LuxR_C"/>
</dbReference>
<evidence type="ECO:0000256" key="4">
    <source>
        <dbReference type="PROSITE-ProRule" id="PRU00169"/>
    </source>
</evidence>
<dbReference type="InterPro" id="IPR001789">
    <property type="entry name" value="Sig_transdc_resp-reg_receiver"/>
</dbReference>
<comment type="caution">
    <text evidence="7">The sequence shown here is derived from an EMBL/GenBank/DDBJ whole genome shotgun (WGS) entry which is preliminary data.</text>
</comment>
<keyword evidence="1" id="KW-0805">Transcription regulation</keyword>
<keyword evidence="8" id="KW-1185">Reference proteome</keyword>
<dbReference type="GO" id="GO:0003677">
    <property type="term" value="F:DNA binding"/>
    <property type="evidence" value="ECO:0007669"/>
    <property type="project" value="UniProtKB-KW"/>
</dbReference>
<dbReference type="InterPro" id="IPR011006">
    <property type="entry name" value="CheY-like_superfamily"/>
</dbReference>
<feature type="modified residue" description="4-aspartylphosphate" evidence="4">
    <location>
        <position position="50"/>
    </location>
</feature>
<gene>
    <name evidence="7" type="ORF">N177_0659</name>
</gene>
<reference evidence="7 8" key="1">
    <citation type="journal article" date="2014" name="Genome Announc.">
        <title>Draft Genome Sequence of Lutibaculum baratangense Strain AMV1T, Isolated from a Mud Volcano in Andamans, India.</title>
        <authorList>
            <person name="Singh A."/>
            <person name="Sreenivas A."/>
            <person name="Sathyanarayana Reddy G."/>
            <person name="Pinnaka A.K."/>
            <person name="Shivaji S."/>
        </authorList>
    </citation>
    <scope>NUCLEOTIDE SEQUENCE [LARGE SCALE GENOMIC DNA]</scope>
    <source>
        <strain evidence="7 8">AMV1</strain>
    </source>
</reference>
<keyword evidence="2" id="KW-0238">DNA-binding</keyword>
<dbReference type="PROSITE" id="PS50043">
    <property type="entry name" value="HTH_LUXR_2"/>
    <property type="match status" value="1"/>
</dbReference>
<dbReference type="PRINTS" id="PR00038">
    <property type="entry name" value="HTHLUXR"/>
</dbReference>
<sequence length="210" mass="22892">MNTVSLIDDDPGVLDAVGTLFETKGLSVNRHASAVAFLKAPVTGGCVVSDLRMPELNGLELVRLLKAEGDPRPIILLTAHGDVELAVRALKAGAFDFIEKPFEEERLLAAVTAALEAGQRSAVRASELSDLKQRYDSLSERQKEVMWLVVSGCANKEVAARLEISIRTVETYRAWVFEKMGVKTLPELVRQSIALEELVQPEAGEPTPAR</sequence>
<name>V4RV30_9HYPH</name>
<accession>V4RV30</accession>
<dbReference type="Gene3D" id="1.10.10.10">
    <property type="entry name" value="Winged helix-like DNA-binding domain superfamily/Winged helix DNA-binding domain"/>
    <property type="match status" value="1"/>
</dbReference>
<feature type="domain" description="HTH luxR-type" evidence="5">
    <location>
        <begin position="131"/>
        <end position="196"/>
    </location>
</feature>
<dbReference type="eggNOG" id="COG4566">
    <property type="taxonomic scope" value="Bacteria"/>
</dbReference>
<dbReference type="AlphaFoldDB" id="V4RV30"/>
<dbReference type="SMART" id="SM00421">
    <property type="entry name" value="HTH_LUXR"/>
    <property type="match status" value="1"/>
</dbReference>
<dbReference type="InterPro" id="IPR036388">
    <property type="entry name" value="WH-like_DNA-bd_sf"/>
</dbReference>
<dbReference type="Gene3D" id="3.40.50.2300">
    <property type="match status" value="1"/>
</dbReference>
<evidence type="ECO:0000256" key="2">
    <source>
        <dbReference type="ARBA" id="ARBA00023125"/>
    </source>
</evidence>
<evidence type="ECO:0000313" key="7">
    <source>
        <dbReference type="EMBL" id="ESR26875.1"/>
    </source>
</evidence>
<proteinExistence type="predicted"/>
<dbReference type="STRING" id="631454.N177_0659"/>
<dbReference type="PROSITE" id="PS50110">
    <property type="entry name" value="RESPONSE_REGULATORY"/>
    <property type="match status" value="1"/>
</dbReference>
<protein>
    <submittedName>
        <fullName evidence="7">Response regulator</fullName>
    </submittedName>
</protein>
<evidence type="ECO:0000313" key="8">
    <source>
        <dbReference type="Proteomes" id="UP000017819"/>
    </source>
</evidence>
<dbReference type="RefSeq" id="WP_023430808.1">
    <property type="nucleotide sequence ID" value="NZ_AWXZ01000013.1"/>
</dbReference>
<dbReference type="Pfam" id="PF00196">
    <property type="entry name" value="GerE"/>
    <property type="match status" value="1"/>
</dbReference>
<keyword evidence="3" id="KW-0804">Transcription</keyword>
<dbReference type="Pfam" id="PF00072">
    <property type="entry name" value="Response_reg"/>
    <property type="match status" value="1"/>
</dbReference>
<dbReference type="OrthoDB" id="9782655at2"/>
<dbReference type="PANTHER" id="PTHR44688:SF16">
    <property type="entry name" value="DNA-BINDING TRANSCRIPTIONAL ACTIVATOR DEVR_DOSR"/>
    <property type="match status" value="1"/>
</dbReference>
<evidence type="ECO:0000259" key="6">
    <source>
        <dbReference type="PROSITE" id="PS50110"/>
    </source>
</evidence>
<organism evidence="7 8">
    <name type="scientific">Lutibaculum baratangense AMV1</name>
    <dbReference type="NCBI Taxonomy" id="631454"/>
    <lineage>
        <taxon>Bacteria</taxon>
        <taxon>Pseudomonadati</taxon>
        <taxon>Pseudomonadota</taxon>
        <taxon>Alphaproteobacteria</taxon>
        <taxon>Hyphomicrobiales</taxon>
        <taxon>Tepidamorphaceae</taxon>
        <taxon>Lutibaculum</taxon>
    </lineage>
</organism>
<keyword evidence="4" id="KW-0597">Phosphoprotein</keyword>